<evidence type="ECO:0000256" key="3">
    <source>
        <dbReference type="ARBA" id="ARBA00022448"/>
    </source>
</evidence>
<dbReference type="PROSITE" id="PS50983">
    <property type="entry name" value="FE_B12_PBP"/>
    <property type="match status" value="1"/>
</dbReference>
<dbReference type="RefSeq" id="WP_085549631.1">
    <property type="nucleotide sequence ID" value="NZ_FXAR01000004.1"/>
</dbReference>
<feature type="signal peptide" evidence="5">
    <location>
        <begin position="1"/>
        <end position="25"/>
    </location>
</feature>
<dbReference type="OrthoDB" id="63946at2"/>
<evidence type="ECO:0000256" key="5">
    <source>
        <dbReference type="SAM" id="SignalP"/>
    </source>
</evidence>
<accession>A0A1X7JF75</accession>
<feature type="chain" id="PRO_5012349506" evidence="5">
    <location>
        <begin position="26"/>
        <end position="336"/>
    </location>
</feature>
<reference evidence="8" key="1">
    <citation type="submission" date="2017-04" db="EMBL/GenBank/DDBJ databases">
        <authorList>
            <person name="Varghese N."/>
            <person name="Submissions S."/>
        </authorList>
    </citation>
    <scope>NUCLEOTIDE SEQUENCE [LARGE SCALE GENOMIC DNA]</scope>
    <source>
        <strain evidence="8">VDS</strain>
    </source>
</reference>
<dbReference type="EMBL" id="FXAR01000004">
    <property type="protein sequence ID" value="SMG26163.1"/>
    <property type="molecule type" value="Genomic_DNA"/>
</dbReference>
<evidence type="ECO:0000313" key="7">
    <source>
        <dbReference type="EMBL" id="SMG26163.1"/>
    </source>
</evidence>
<dbReference type="Proteomes" id="UP000193309">
    <property type="component" value="Unassembled WGS sequence"/>
</dbReference>
<comment type="subcellular location">
    <subcellularLocation>
        <location evidence="1">Cell envelope</location>
    </subcellularLocation>
</comment>
<keyword evidence="3" id="KW-0813">Transport</keyword>
<evidence type="ECO:0000256" key="2">
    <source>
        <dbReference type="ARBA" id="ARBA00008814"/>
    </source>
</evidence>
<proteinExistence type="inferred from homology"/>
<dbReference type="SUPFAM" id="SSF53807">
    <property type="entry name" value="Helical backbone' metal receptor"/>
    <property type="match status" value="1"/>
</dbReference>
<dbReference type="Pfam" id="PF01497">
    <property type="entry name" value="Peripla_BP_2"/>
    <property type="match status" value="1"/>
</dbReference>
<protein>
    <submittedName>
        <fullName evidence="7">Iron complex transport system substrate-binding protein</fullName>
    </submittedName>
</protein>
<feature type="domain" description="Fe/B12 periplasmic-binding" evidence="6">
    <location>
        <begin position="63"/>
        <end position="336"/>
    </location>
</feature>
<gene>
    <name evidence="7" type="ORF">SAMN06295981_1524</name>
</gene>
<organism evidence="7 8">
    <name type="scientific">Corynebacterium pollutisoli</name>
    <dbReference type="NCBI Taxonomy" id="1610489"/>
    <lineage>
        <taxon>Bacteria</taxon>
        <taxon>Bacillati</taxon>
        <taxon>Actinomycetota</taxon>
        <taxon>Actinomycetes</taxon>
        <taxon>Mycobacteriales</taxon>
        <taxon>Corynebacteriaceae</taxon>
        <taxon>Corynebacterium</taxon>
    </lineage>
</organism>
<sequence length="336" mass="35901">MARFRHSLIAAVAASALLLGACSDASDSDSTANETATTAAADAGTITVEDNHGTQEIALPVEAIASTDNRSFEILDAWGIDLVAAPKQLVPHTVEGYKNNDDIIDLGTHREPNLEALTAAQPDLIVNGQRFAQHYDAVAKLNPNAAIVEFEPREGEPLDAELKRQAEELGKIFGKESEAEQLIADFDEALERAKAAYNPEQKVMAVNVSGGTIGYIAPKVGRTYGPVFEMVGMTPALEVANASDDHQGDDISVEAIASANPDWILVLDRDGATDTRNTDEYVAASQVIEESDPLKNVTAIQEGQVVYAPEDTYTNESIITYTEILNGLADAFEAAN</sequence>
<dbReference type="PROSITE" id="PS51257">
    <property type="entry name" value="PROKAR_LIPOPROTEIN"/>
    <property type="match status" value="1"/>
</dbReference>
<name>A0A1X7JF75_9CORY</name>
<dbReference type="STRING" id="1610489.SAMN06295981_1524"/>
<dbReference type="PANTHER" id="PTHR30532">
    <property type="entry name" value="IRON III DICITRATE-BINDING PERIPLASMIC PROTEIN"/>
    <property type="match status" value="1"/>
</dbReference>
<dbReference type="GO" id="GO:1901678">
    <property type="term" value="P:iron coordination entity transport"/>
    <property type="evidence" value="ECO:0007669"/>
    <property type="project" value="UniProtKB-ARBA"/>
</dbReference>
<dbReference type="PANTHER" id="PTHR30532:SF28">
    <property type="entry name" value="PETROBACTIN-BINDING PROTEIN YCLQ"/>
    <property type="match status" value="1"/>
</dbReference>
<keyword evidence="4 5" id="KW-0732">Signal</keyword>
<evidence type="ECO:0000313" key="8">
    <source>
        <dbReference type="Proteomes" id="UP000193309"/>
    </source>
</evidence>
<comment type="similarity">
    <text evidence="2">Belongs to the bacterial solute-binding protein 8 family.</text>
</comment>
<evidence type="ECO:0000259" key="6">
    <source>
        <dbReference type="PROSITE" id="PS50983"/>
    </source>
</evidence>
<dbReference type="GO" id="GO:0030288">
    <property type="term" value="C:outer membrane-bounded periplasmic space"/>
    <property type="evidence" value="ECO:0007669"/>
    <property type="project" value="TreeGrafter"/>
</dbReference>
<keyword evidence="8" id="KW-1185">Reference proteome</keyword>
<evidence type="ECO:0000256" key="1">
    <source>
        <dbReference type="ARBA" id="ARBA00004196"/>
    </source>
</evidence>
<dbReference type="InterPro" id="IPR051313">
    <property type="entry name" value="Bact_iron-sidero_bind"/>
</dbReference>
<dbReference type="AlphaFoldDB" id="A0A1X7JF75"/>
<dbReference type="Gene3D" id="3.40.50.1980">
    <property type="entry name" value="Nitrogenase molybdenum iron protein domain"/>
    <property type="match status" value="2"/>
</dbReference>
<evidence type="ECO:0000256" key="4">
    <source>
        <dbReference type="ARBA" id="ARBA00022729"/>
    </source>
</evidence>
<dbReference type="InterPro" id="IPR002491">
    <property type="entry name" value="ABC_transptr_periplasmic_BD"/>
</dbReference>